<organism evidence="1">
    <name type="scientific">Anguilla anguilla</name>
    <name type="common">European freshwater eel</name>
    <name type="synonym">Muraena anguilla</name>
    <dbReference type="NCBI Taxonomy" id="7936"/>
    <lineage>
        <taxon>Eukaryota</taxon>
        <taxon>Metazoa</taxon>
        <taxon>Chordata</taxon>
        <taxon>Craniata</taxon>
        <taxon>Vertebrata</taxon>
        <taxon>Euteleostomi</taxon>
        <taxon>Actinopterygii</taxon>
        <taxon>Neopterygii</taxon>
        <taxon>Teleostei</taxon>
        <taxon>Anguilliformes</taxon>
        <taxon>Anguillidae</taxon>
        <taxon>Anguilla</taxon>
    </lineage>
</organism>
<name>A0A0E9QSY8_ANGAN</name>
<protein>
    <submittedName>
        <fullName evidence="1">Uncharacterized protein</fullName>
    </submittedName>
</protein>
<dbReference type="EMBL" id="GBXM01088496">
    <property type="protein sequence ID" value="JAH20081.1"/>
    <property type="molecule type" value="Transcribed_RNA"/>
</dbReference>
<proteinExistence type="predicted"/>
<reference evidence="1" key="1">
    <citation type="submission" date="2014-11" db="EMBL/GenBank/DDBJ databases">
        <authorList>
            <person name="Amaro Gonzalez C."/>
        </authorList>
    </citation>
    <scope>NUCLEOTIDE SEQUENCE</scope>
</reference>
<sequence>MIGFFLMLLNKQIICLEKNDCLKSQATFKKNAHYSNHHRIYLFSCRNCYNFIEQTRL</sequence>
<dbReference type="AlphaFoldDB" id="A0A0E9QSY8"/>
<evidence type="ECO:0000313" key="1">
    <source>
        <dbReference type="EMBL" id="JAH20081.1"/>
    </source>
</evidence>
<accession>A0A0E9QSY8</accession>
<reference evidence="1" key="2">
    <citation type="journal article" date="2015" name="Fish Shellfish Immunol.">
        <title>Early steps in the European eel (Anguilla anguilla)-Vibrio vulnificus interaction in the gills: Role of the RtxA13 toxin.</title>
        <authorList>
            <person name="Callol A."/>
            <person name="Pajuelo D."/>
            <person name="Ebbesson L."/>
            <person name="Teles M."/>
            <person name="MacKenzie S."/>
            <person name="Amaro C."/>
        </authorList>
    </citation>
    <scope>NUCLEOTIDE SEQUENCE</scope>
</reference>